<dbReference type="InterPro" id="IPR013525">
    <property type="entry name" value="ABC2_TM"/>
</dbReference>
<dbReference type="InterPro" id="IPR023908">
    <property type="entry name" value="xxxLxxG_rpt"/>
</dbReference>
<feature type="transmembrane region" description="Helical" evidence="5">
    <location>
        <begin position="21"/>
        <end position="40"/>
    </location>
</feature>
<dbReference type="PANTHER" id="PTHR43077:SF5">
    <property type="entry name" value="PHAGE INFECTION PROTEIN"/>
    <property type="match status" value="1"/>
</dbReference>
<evidence type="ECO:0000256" key="5">
    <source>
        <dbReference type="SAM" id="Phobius"/>
    </source>
</evidence>
<evidence type="ECO:0000256" key="1">
    <source>
        <dbReference type="ARBA" id="ARBA00004141"/>
    </source>
</evidence>
<organism evidence="7 8">
    <name type="scientific">Herbiconiux oxytropis</name>
    <dbReference type="NCBI Taxonomy" id="2970915"/>
    <lineage>
        <taxon>Bacteria</taxon>
        <taxon>Bacillati</taxon>
        <taxon>Actinomycetota</taxon>
        <taxon>Actinomycetes</taxon>
        <taxon>Micrococcales</taxon>
        <taxon>Microbacteriaceae</taxon>
        <taxon>Herbiconiux</taxon>
    </lineage>
</organism>
<dbReference type="Pfam" id="PF12698">
    <property type="entry name" value="ABC2_membrane_3"/>
    <property type="match status" value="1"/>
</dbReference>
<accession>A0AA42BW20</accession>
<evidence type="ECO:0000259" key="6">
    <source>
        <dbReference type="Pfam" id="PF12698"/>
    </source>
</evidence>
<dbReference type="Proteomes" id="UP001165587">
    <property type="component" value="Unassembled WGS sequence"/>
</dbReference>
<dbReference type="RefSeq" id="WP_259525778.1">
    <property type="nucleotide sequence ID" value="NZ_JANLCK010000002.1"/>
</dbReference>
<feature type="transmembrane region" description="Helical" evidence="5">
    <location>
        <begin position="593"/>
        <end position="612"/>
    </location>
</feature>
<dbReference type="InterPro" id="IPR017501">
    <property type="entry name" value="Phage_infect_YhgE_C"/>
</dbReference>
<name>A0AA42BW20_9MICO</name>
<evidence type="ECO:0000256" key="3">
    <source>
        <dbReference type="ARBA" id="ARBA00022989"/>
    </source>
</evidence>
<dbReference type="InterPro" id="IPR051328">
    <property type="entry name" value="T7SS_ABC-Transporter"/>
</dbReference>
<evidence type="ECO:0000256" key="4">
    <source>
        <dbReference type="ARBA" id="ARBA00023136"/>
    </source>
</evidence>
<keyword evidence="8" id="KW-1185">Reference proteome</keyword>
<evidence type="ECO:0000313" key="8">
    <source>
        <dbReference type="Proteomes" id="UP001165587"/>
    </source>
</evidence>
<gene>
    <name evidence="7" type="ORF">N1028_05280</name>
</gene>
<dbReference type="InterPro" id="IPR017500">
    <property type="entry name" value="Phage_infect_YhgE_N"/>
</dbReference>
<dbReference type="NCBIfam" id="TIGR03062">
    <property type="entry name" value="pip_yhgE_Cterm"/>
    <property type="match status" value="1"/>
</dbReference>
<dbReference type="Gene3D" id="1.10.287.950">
    <property type="entry name" value="Methyl-accepting chemotaxis protein"/>
    <property type="match status" value="1"/>
</dbReference>
<dbReference type="GO" id="GO:0016020">
    <property type="term" value="C:membrane"/>
    <property type="evidence" value="ECO:0007669"/>
    <property type="project" value="UniProtKB-SubCell"/>
</dbReference>
<dbReference type="PANTHER" id="PTHR43077">
    <property type="entry name" value="TRANSPORT PERMEASE YVFS-RELATED"/>
    <property type="match status" value="1"/>
</dbReference>
<feature type="transmembrane region" description="Helical" evidence="5">
    <location>
        <begin position="646"/>
        <end position="669"/>
    </location>
</feature>
<sequence length="687" mass="69841">MKILTLVRTELKRLTATSMARLALVALMLVPVLYAGLYLWGNNDPYGNLKDIPVALVVEDTGSTLDGTPVNYGDDVRDELLRDNSVGWQVTSAEKAATGVRDGEFDFILTLGPDFSNALTSASGNTPEKAVVELTTNDTNSFLATTIAGQVAEKVRASITERVGKEAALTLLDGFATVRSSLTEAVDGAGRLADGASTATGGSLQLAEGSGSANIGALQLNDGLQQLAAGSAALPAQSAALNDGAQQLNSGLQQLQAGSADLPAQTAALNDGAQQVAAGNEQLATTGSQVATAVQDAANQVPAARADIVALLDASPLTPEQKAAILADLDQVGTAITDGNQQVQAANGQIQELAAGSRAVANGTQELADAAPTLAGGIATAASGAGQLASATQQLADAAPTLANGIATAASGSAQLSGGITQLAEGSLTLTDGVGELATGAGTLRDGLSDGLGDVPDQTADQREAAASTISDPVALDTSAVTKASTYGAGMAPFFISLAAWIGIYALFLIVKPLSRRAVTALKKPLTVTTAGWATPAALGAIQMVVVFGIITLALGYQVEHGWGMLGFMVLTSATFATIILALNILLGSVGQFLGLVLMVLQLVTAGGTFPWQTLPGPLQVLHQILPMSHAVDGIRQLMYGGNLQLAGADAGILVFWLLGALAVSYLGARRLTRHRTLRDLRPSLIG</sequence>
<protein>
    <submittedName>
        <fullName evidence="7">YhgE/Pip domain-containing protein</fullName>
    </submittedName>
</protein>
<evidence type="ECO:0000313" key="7">
    <source>
        <dbReference type="EMBL" id="MCS5725303.1"/>
    </source>
</evidence>
<dbReference type="AlphaFoldDB" id="A0AA42BW20"/>
<comment type="subcellular location">
    <subcellularLocation>
        <location evidence="1">Membrane</location>
        <topology evidence="1">Multi-pass membrane protein</topology>
    </subcellularLocation>
</comment>
<keyword evidence="4 5" id="KW-0472">Membrane</keyword>
<feature type="transmembrane region" description="Helical" evidence="5">
    <location>
        <begin position="563"/>
        <end position="586"/>
    </location>
</feature>
<comment type="caution">
    <text evidence="7">The sequence shown here is derived from an EMBL/GenBank/DDBJ whole genome shotgun (WGS) entry which is preliminary data.</text>
</comment>
<dbReference type="NCBIfam" id="TIGR03061">
    <property type="entry name" value="pip_yhgE_Nterm"/>
    <property type="match status" value="1"/>
</dbReference>
<keyword evidence="3 5" id="KW-1133">Transmembrane helix</keyword>
<keyword evidence="2 5" id="KW-0812">Transmembrane</keyword>
<evidence type="ECO:0000256" key="2">
    <source>
        <dbReference type="ARBA" id="ARBA00022692"/>
    </source>
</evidence>
<feature type="domain" description="ABC-2 type transporter transmembrane" evidence="6">
    <location>
        <begin position="27"/>
        <end position="666"/>
    </location>
</feature>
<reference evidence="7" key="1">
    <citation type="submission" date="2022-08" db="EMBL/GenBank/DDBJ databases">
        <authorList>
            <person name="Deng Y."/>
            <person name="Han X.-F."/>
            <person name="Zhang Y.-Q."/>
        </authorList>
    </citation>
    <scope>NUCLEOTIDE SEQUENCE</scope>
    <source>
        <strain evidence="7">CPCC 203407</strain>
    </source>
</reference>
<feature type="transmembrane region" description="Helical" evidence="5">
    <location>
        <begin position="491"/>
        <end position="511"/>
    </location>
</feature>
<feature type="transmembrane region" description="Helical" evidence="5">
    <location>
        <begin position="532"/>
        <end position="557"/>
    </location>
</feature>
<dbReference type="EMBL" id="JANLCK010000002">
    <property type="protein sequence ID" value="MCS5725303.1"/>
    <property type="molecule type" value="Genomic_DNA"/>
</dbReference>
<proteinExistence type="predicted"/>
<dbReference type="NCBIfam" id="TIGR03057">
    <property type="entry name" value="xxxLxxG_by_4"/>
    <property type="match status" value="2"/>
</dbReference>
<dbReference type="GO" id="GO:0140359">
    <property type="term" value="F:ABC-type transporter activity"/>
    <property type="evidence" value="ECO:0007669"/>
    <property type="project" value="InterPro"/>
</dbReference>